<protein>
    <recommendedName>
        <fullName evidence="1">DUF6998 domain-containing protein</fullName>
    </recommendedName>
</protein>
<organism evidence="2 3">
    <name type="scientific">Sporocytophaga myxococcoides</name>
    <dbReference type="NCBI Taxonomy" id="153721"/>
    <lineage>
        <taxon>Bacteria</taxon>
        <taxon>Pseudomonadati</taxon>
        <taxon>Bacteroidota</taxon>
        <taxon>Cytophagia</taxon>
        <taxon>Cytophagales</taxon>
        <taxon>Cytophagaceae</taxon>
        <taxon>Sporocytophaga</taxon>
    </lineage>
</organism>
<name>A0A098LGJ6_9BACT</name>
<dbReference type="EMBL" id="BBLT01000005">
    <property type="protein sequence ID" value="GAL85562.1"/>
    <property type="molecule type" value="Genomic_DNA"/>
</dbReference>
<gene>
    <name evidence="2" type="ORF">MYP_2791</name>
</gene>
<dbReference type="Pfam" id="PF22522">
    <property type="entry name" value="DUF6998"/>
    <property type="match status" value="1"/>
</dbReference>
<dbReference type="InterPro" id="IPR054267">
    <property type="entry name" value="DUF6998"/>
</dbReference>
<evidence type="ECO:0000313" key="3">
    <source>
        <dbReference type="Proteomes" id="UP000030185"/>
    </source>
</evidence>
<dbReference type="AlphaFoldDB" id="A0A098LGJ6"/>
<feature type="domain" description="DUF6998" evidence="1">
    <location>
        <begin position="14"/>
        <end position="148"/>
    </location>
</feature>
<dbReference type="STRING" id="153721.MYP_2791"/>
<sequence length="153" mass="17515">MENNLQFVKNKISEIQAIIKELKARYPHKEFTMDGRLVGDLGEIAAEVLYDLKLYEKLEKHYDGVTSTGQKVQIKATFKNSLTFKNCCDYYLGLKFEEDGTISEIFNGPGKIINQAYSHRKGFGKELLSFPIKALKELSSKVEEGQRIPKRFS</sequence>
<comment type="caution">
    <text evidence="2">The sequence shown here is derived from an EMBL/GenBank/DDBJ whole genome shotgun (WGS) entry which is preliminary data.</text>
</comment>
<accession>A0A098LGJ6</accession>
<dbReference type="Proteomes" id="UP000030185">
    <property type="component" value="Unassembled WGS sequence"/>
</dbReference>
<dbReference type="OrthoDB" id="7503989at2"/>
<dbReference type="eggNOG" id="ENOG5030I9U">
    <property type="taxonomic scope" value="Bacteria"/>
</dbReference>
<keyword evidence="3" id="KW-1185">Reference proteome</keyword>
<evidence type="ECO:0000313" key="2">
    <source>
        <dbReference type="EMBL" id="GAL85562.1"/>
    </source>
</evidence>
<proteinExistence type="predicted"/>
<dbReference type="RefSeq" id="WP_045464319.1">
    <property type="nucleotide sequence ID" value="NZ_BBLT01000005.1"/>
</dbReference>
<reference evidence="2 3" key="1">
    <citation type="submission" date="2014-09" db="EMBL/GenBank/DDBJ databases">
        <title>Sporocytophaga myxococcoides PG-01 genome sequencing.</title>
        <authorList>
            <person name="Liu L."/>
            <person name="Gao P.J."/>
            <person name="Chen G.J."/>
            <person name="Wang L.S."/>
        </authorList>
    </citation>
    <scope>NUCLEOTIDE SEQUENCE [LARGE SCALE GENOMIC DNA]</scope>
    <source>
        <strain evidence="2 3">PG-01</strain>
    </source>
</reference>
<evidence type="ECO:0000259" key="1">
    <source>
        <dbReference type="Pfam" id="PF22522"/>
    </source>
</evidence>